<keyword evidence="2" id="KW-0378">Hydrolase</keyword>
<dbReference type="GO" id="GO:0050537">
    <property type="term" value="F:mandelamide amidase activity"/>
    <property type="evidence" value="ECO:0007669"/>
    <property type="project" value="UniProtKB-EC"/>
</dbReference>
<accession>A0A240C9W4</accession>
<evidence type="ECO:0000313" key="2">
    <source>
        <dbReference type="EMBL" id="SNW04841.1"/>
    </source>
</evidence>
<dbReference type="OrthoDB" id="9811471at2"/>
<proteinExistence type="predicted"/>
<dbReference type="PANTHER" id="PTHR11895">
    <property type="entry name" value="TRANSAMIDASE"/>
    <property type="match status" value="1"/>
</dbReference>
<dbReference type="NCBIfam" id="NF005460">
    <property type="entry name" value="PRK07056.1"/>
    <property type="match status" value="1"/>
</dbReference>
<dbReference type="SUPFAM" id="SSF75304">
    <property type="entry name" value="Amidase signature (AS) enzymes"/>
    <property type="match status" value="1"/>
</dbReference>
<dbReference type="PANTHER" id="PTHR11895:SF176">
    <property type="entry name" value="AMIDASE AMID-RELATED"/>
    <property type="match status" value="1"/>
</dbReference>
<dbReference type="PROSITE" id="PS00571">
    <property type="entry name" value="AMIDASES"/>
    <property type="match status" value="1"/>
</dbReference>
<dbReference type="InterPro" id="IPR000120">
    <property type="entry name" value="Amidase"/>
</dbReference>
<dbReference type="Proteomes" id="UP000215134">
    <property type="component" value="Chromosome 1"/>
</dbReference>
<evidence type="ECO:0000313" key="3">
    <source>
        <dbReference type="Proteomes" id="UP000215134"/>
    </source>
</evidence>
<dbReference type="GeneID" id="75029155"/>
<dbReference type="STRING" id="1411141.GCA_001590885_02201"/>
<keyword evidence="3" id="KW-1185">Reference proteome</keyword>
<dbReference type="InterPro" id="IPR020556">
    <property type="entry name" value="Amidase_CS"/>
</dbReference>
<dbReference type="KEGG" id="sfj:SAMEA4384070_4033"/>
<gene>
    <name evidence="2" type="primary">mdlY</name>
    <name evidence="2" type="ORF">SAMEA4384070_04033</name>
</gene>
<dbReference type="InterPro" id="IPR036928">
    <property type="entry name" value="AS_sf"/>
</dbReference>
<sequence length="449" mass="47118">MNKLTLEQAAAALAKGELTAVQLTAAALAQIADERGEGARAFTQVYGEWAQRQAQAADRRRAEGKPLSALDGVPVSVKDLFDVAGQTTAAGSRVLAAAPKAERHAAIVERLLQAGAVVIGKTGMTEFAYSGLGINPHYGTPANPWDRAARRIPGGSSSGAAVAVADGMCLGAIGSDTGGSVRIPAAFCGLTGFKPTARRINDGGLLPLSPSLDSIGVIAHRVADCIALDALIAGGPLRPQPKTLEQARFAVPQTLVLDELQPQVAEAFQQALRRLAQAGAQIEPIPLAELAELAAINAAGGFTALESWRWHRALIAERADDYDPRVLSRIRRGQPLGEQDLQQLRQQRADWQQRVAAAVQGFDALLMPTAPLVAPTVAELEASEEAYFRCNALALRNPSIINFLDGCALSLPCQRPGAAPIGLMLAGLPMRDEALLGWALAAERCLAGA</sequence>
<evidence type="ECO:0000259" key="1">
    <source>
        <dbReference type="Pfam" id="PF01425"/>
    </source>
</evidence>
<dbReference type="Gene3D" id="3.90.1300.10">
    <property type="entry name" value="Amidase signature (AS) domain"/>
    <property type="match status" value="1"/>
</dbReference>
<reference evidence="2 3" key="1">
    <citation type="submission" date="2017-06" db="EMBL/GenBank/DDBJ databases">
        <authorList>
            <consortium name="Pathogen Informatics"/>
        </authorList>
    </citation>
    <scope>NUCLEOTIDE SEQUENCE [LARGE SCALE GENOMIC DNA]</scope>
    <source>
        <strain evidence="2 3">NCTC12148</strain>
    </source>
</reference>
<dbReference type="EC" id="3.5.1.86" evidence="2"/>
<organism evidence="2 3">
    <name type="scientific">Serratia ficaria</name>
    <dbReference type="NCBI Taxonomy" id="61651"/>
    <lineage>
        <taxon>Bacteria</taxon>
        <taxon>Pseudomonadati</taxon>
        <taxon>Pseudomonadota</taxon>
        <taxon>Gammaproteobacteria</taxon>
        <taxon>Enterobacterales</taxon>
        <taxon>Yersiniaceae</taxon>
        <taxon>Serratia</taxon>
    </lineage>
</organism>
<name>A0A240C9W4_SERFI</name>
<dbReference type="EMBL" id="LT906479">
    <property type="protein sequence ID" value="SNW04841.1"/>
    <property type="molecule type" value="Genomic_DNA"/>
</dbReference>
<protein>
    <submittedName>
        <fullName evidence="2">Mandelamide hydrolase</fullName>
        <ecNumber evidence="2">3.5.1.86</ecNumber>
    </submittedName>
</protein>
<dbReference type="InterPro" id="IPR023631">
    <property type="entry name" value="Amidase_dom"/>
</dbReference>
<dbReference type="RefSeq" id="WP_095099112.1">
    <property type="nucleotide sequence ID" value="NZ_CAMIQD010000001.1"/>
</dbReference>
<dbReference type="AlphaFoldDB" id="A0A240C9W4"/>
<feature type="domain" description="Amidase" evidence="1">
    <location>
        <begin position="36"/>
        <end position="436"/>
    </location>
</feature>
<dbReference type="Pfam" id="PF01425">
    <property type="entry name" value="Amidase"/>
    <property type="match status" value="1"/>
</dbReference>